<evidence type="ECO:0000313" key="1">
    <source>
        <dbReference type="EMBL" id="PMC11127.1"/>
    </source>
</evidence>
<sequence>MLSILLNAVLWLLFVGKISVYNDRAVADFYHKKTVACLSISRKMNKCGMIYIRYGRSSRKEEYIYKYVKIEEKAIIMVIICIIMAKNRLHLQIY</sequence>
<proteinExistence type="predicted"/>
<name>A0A2N6Q873_9BACT</name>
<protein>
    <submittedName>
        <fullName evidence="1">Uncharacterized protein</fullName>
    </submittedName>
</protein>
<accession>A0A2N6Q873</accession>
<gene>
    <name evidence="1" type="ORF">CJ232_02185</name>
</gene>
<organism evidence="1 2">
    <name type="scientific">Hoylesella timonensis</name>
    <dbReference type="NCBI Taxonomy" id="386414"/>
    <lineage>
        <taxon>Bacteria</taxon>
        <taxon>Pseudomonadati</taxon>
        <taxon>Bacteroidota</taxon>
        <taxon>Bacteroidia</taxon>
        <taxon>Bacteroidales</taxon>
        <taxon>Prevotellaceae</taxon>
        <taxon>Hoylesella</taxon>
    </lineage>
</organism>
<comment type="caution">
    <text evidence="1">The sequence shown here is derived from an EMBL/GenBank/DDBJ whole genome shotgun (WGS) entry which is preliminary data.</text>
</comment>
<dbReference type="EMBL" id="PNGI01000002">
    <property type="protein sequence ID" value="PMC11127.1"/>
    <property type="molecule type" value="Genomic_DNA"/>
</dbReference>
<dbReference type="Proteomes" id="UP000235661">
    <property type="component" value="Unassembled WGS sequence"/>
</dbReference>
<reference evidence="1 2" key="1">
    <citation type="submission" date="2017-09" db="EMBL/GenBank/DDBJ databases">
        <title>Bacterial strain isolated from the female urinary microbiota.</title>
        <authorList>
            <person name="Thomas-White K."/>
            <person name="Kumar N."/>
            <person name="Forster S."/>
            <person name="Putonti C."/>
            <person name="Lawley T."/>
            <person name="Wolfe A.J."/>
        </authorList>
    </citation>
    <scope>NUCLEOTIDE SEQUENCE [LARGE SCALE GENOMIC DNA]</scope>
    <source>
        <strain evidence="1 2">UMB0818</strain>
    </source>
</reference>
<dbReference type="STRING" id="1122992.GCA_000455445_01125"/>
<evidence type="ECO:0000313" key="2">
    <source>
        <dbReference type="Proteomes" id="UP000235661"/>
    </source>
</evidence>
<dbReference type="AlphaFoldDB" id="A0A2N6Q873"/>